<sequence length="363" mass="38591">MSMRSRSLLSRAVHAGTQSPPGVTTGAEGTRLIPVDRASATPRPDNIGETYLELEHRELGAEQEHLYAAEGEQAARRFAATAHALDYAQCQARESADRAKEAADKARAHYEQTRDLLGVYVRRKSTSSVGYMARLGGLLIGDVAGLTGAAIALGEYPALAVTQAVSAGTATITAGLAGTELRHRQDASNRRRRLDDLPKVLDQYRHLFDGGTATGRLTGAVWVIATLVAIFVSVGVFALRTAVEGPLAGVTFGALAAAIAMASFINSWYHADAVADVIESAYRKHVGADRRHRRLAGSRAIKQAESATAQGRSIIAEHDHRGRAASARIAAMKYRALLASPDVVGHGPPVTRPGLKPRRGKPS</sequence>
<feature type="transmembrane region" description="Helical" evidence="2">
    <location>
        <begin position="131"/>
        <end position="153"/>
    </location>
</feature>
<dbReference type="AlphaFoldDB" id="A0A7I9VXW9"/>
<accession>A0A7I9VXW9</accession>
<keyword evidence="2" id="KW-1133">Transmembrane helix</keyword>
<name>A0A7I9VXW9_MYCAG</name>
<keyword evidence="2" id="KW-0472">Membrane</keyword>
<feature type="transmembrane region" description="Helical" evidence="2">
    <location>
        <begin position="219"/>
        <end position="239"/>
    </location>
</feature>
<reference evidence="3 4" key="1">
    <citation type="journal article" date="2019" name="Emerg. Microbes Infect.">
        <title>Comprehensive subspecies identification of 175 nontuberculous mycobacteria species based on 7547 genomic profiles.</title>
        <authorList>
            <person name="Matsumoto Y."/>
            <person name="Kinjo T."/>
            <person name="Motooka D."/>
            <person name="Nabeya D."/>
            <person name="Jung N."/>
            <person name="Uechi K."/>
            <person name="Horii T."/>
            <person name="Iida T."/>
            <person name="Fujita J."/>
            <person name="Nakamura S."/>
        </authorList>
    </citation>
    <scope>NUCLEOTIDE SEQUENCE [LARGE SCALE GENOMIC DNA]</scope>
    <source>
        <strain evidence="3 4">JCM 6377</strain>
    </source>
</reference>
<comment type="caution">
    <text evidence="3">The sequence shown here is derived from an EMBL/GenBank/DDBJ whole genome shotgun (WGS) entry which is preliminary data.</text>
</comment>
<evidence type="ECO:0000313" key="4">
    <source>
        <dbReference type="Proteomes" id="UP000465302"/>
    </source>
</evidence>
<gene>
    <name evidence="3" type="ORF">MAGR_16110</name>
</gene>
<evidence type="ECO:0000313" key="3">
    <source>
        <dbReference type="EMBL" id="GFG50170.1"/>
    </source>
</evidence>
<evidence type="ECO:0000256" key="2">
    <source>
        <dbReference type="SAM" id="Phobius"/>
    </source>
</evidence>
<feature type="transmembrane region" description="Helical" evidence="2">
    <location>
        <begin position="246"/>
        <end position="269"/>
    </location>
</feature>
<dbReference type="Proteomes" id="UP000465302">
    <property type="component" value="Unassembled WGS sequence"/>
</dbReference>
<proteinExistence type="predicted"/>
<keyword evidence="2" id="KW-0812">Transmembrane</keyword>
<feature type="region of interest" description="Disordered" evidence="1">
    <location>
        <begin position="1"/>
        <end position="30"/>
    </location>
</feature>
<feature type="compositionally biased region" description="Low complexity" evidence="1">
    <location>
        <begin position="1"/>
        <end position="11"/>
    </location>
</feature>
<protein>
    <submittedName>
        <fullName evidence="3">Uncharacterized protein</fullName>
    </submittedName>
</protein>
<organism evidence="3 4">
    <name type="scientific">Mycolicibacterium agri</name>
    <name type="common">Mycobacterium agri</name>
    <dbReference type="NCBI Taxonomy" id="36811"/>
    <lineage>
        <taxon>Bacteria</taxon>
        <taxon>Bacillati</taxon>
        <taxon>Actinomycetota</taxon>
        <taxon>Actinomycetes</taxon>
        <taxon>Mycobacteriales</taxon>
        <taxon>Mycobacteriaceae</taxon>
        <taxon>Mycolicibacterium</taxon>
    </lineage>
</organism>
<dbReference type="EMBL" id="BLKS01000001">
    <property type="protein sequence ID" value="GFG50170.1"/>
    <property type="molecule type" value="Genomic_DNA"/>
</dbReference>
<evidence type="ECO:0000256" key="1">
    <source>
        <dbReference type="SAM" id="MobiDB-lite"/>
    </source>
</evidence>